<dbReference type="Proteomes" id="UP001596215">
    <property type="component" value="Unassembled WGS sequence"/>
</dbReference>
<comment type="caution">
    <text evidence="1">The sequence shown here is derived from an EMBL/GenBank/DDBJ whole genome shotgun (WGS) entry which is preliminary data.</text>
</comment>
<organism evidence="1 2">
    <name type="scientific">Tatumella punctata</name>
    <dbReference type="NCBI Taxonomy" id="399969"/>
    <lineage>
        <taxon>Bacteria</taxon>
        <taxon>Pseudomonadati</taxon>
        <taxon>Pseudomonadota</taxon>
        <taxon>Gammaproteobacteria</taxon>
        <taxon>Enterobacterales</taxon>
        <taxon>Erwiniaceae</taxon>
        <taxon>Tatumella</taxon>
    </lineage>
</organism>
<keyword evidence="2" id="KW-1185">Reference proteome</keyword>
<dbReference type="RefSeq" id="WP_343876696.1">
    <property type="nucleotide sequence ID" value="NZ_BAAAFW010000016.1"/>
</dbReference>
<proteinExistence type="predicted"/>
<evidence type="ECO:0000313" key="2">
    <source>
        <dbReference type="Proteomes" id="UP001596215"/>
    </source>
</evidence>
<sequence>MEITKAEKVLHAAASLSRHLDDVLLEFDIHEKHGEDVVSALLHVLTAKNGTGLADT</sequence>
<gene>
    <name evidence="1" type="ORF">ACFP73_16380</name>
</gene>
<name>A0ABW1VV85_9GAMM</name>
<evidence type="ECO:0000313" key="1">
    <source>
        <dbReference type="EMBL" id="MFC6363633.1"/>
    </source>
</evidence>
<dbReference type="EMBL" id="JBHSUC010000042">
    <property type="protein sequence ID" value="MFC6363633.1"/>
    <property type="molecule type" value="Genomic_DNA"/>
</dbReference>
<accession>A0ABW1VV85</accession>
<protein>
    <submittedName>
        <fullName evidence="1">Uncharacterized protein</fullName>
    </submittedName>
</protein>
<reference evidence="2" key="1">
    <citation type="journal article" date="2019" name="Int. J. Syst. Evol. Microbiol.">
        <title>The Global Catalogue of Microorganisms (GCM) 10K type strain sequencing project: providing services to taxonomists for standard genome sequencing and annotation.</title>
        <authorList>
            <consortium name="The Broad Institute Genomics Platform"/>
            <consortium name="The Broad Institute Genome Sequencing Center for Infectious Disease"/>
            <person name="Wu L."/>
            <person name="Ma J."/>
        </authorList>
    </citation>
    <scope>NUCLEOTIDE SEQUENCE [LARGE SCALE GENOMIC DNA]</scope>
    <source>
        <strain evidence="2">CGMCC 4.1530</strain>
    </source>
</reference>